<reference evidence="2 4" key="1">
    <citation type="submission" date="2020-01" db="EMBL/GenBank/DDBJ databases">
        <authorList>
            <consortium name="DOE Joint Genome Institute"/>
            <person name="Haridas S."/>
            <person name="Albert R."/>
            <person name="Binder M."/>
            <person name="Bloem J."/>
            <person name="Labutti K."/>
            <person name="Salamov A."/>
            <person name="Andreopoulos B."/>
            <person name="Baker S.E."/>
            <person name="Barry K."/>
            <person name="Bills G."/>
            <person name="Bluhm B.H."/>
            <person name="Cannon C."/>
            <person name="Castanera R."/>
            <person name="Culley D.E."/>
            <person name="Daum C."/>
            <person name="Ezra D."/>
            <person name="Gonzalez J.B."/>
            <person name="Henrissat B."/>
            <person name="Kuo A."/>
            <person name="Liang C."/>
            <person name="Lipzen A."/>
            <person name="Lutzoni F."/>
            <person name="Magnuson J."/>
            <person name="Mondo S."/>
            <person name="Nolan M."/>
            <person name="Ohm R."/>
            <person name="Pangilinan J."/>
            <person name="Park H.-J."/>
            <person name="Ramirez L."/>
            <person name="Alfaro M."/>
            <person name="Sun H."/>
            <person name="Tritt A."/>
            <person name="Yoshinaga Y."/>
            <person name="Zwiers L.-H."/>
            <person name="Turgeon B.G."/>
            <person name="Goodwin S.B."/>
            <person name="Spatafora J.W."/>
            <person name="Crous P.W."/>
            <person name="Grigoriev I.V."/>
        </authorList>
    </citation>
    <scope>NUCLEOTIDE SEQUENCE</scope>
    <source>
        <strain evidence="2 4">CBS 781.70</strain>
    </source>
</reference>
<evidence type="ECO:0000313" key="2">
    <source>
        <dbReference type="EMBL" id="KAF1813823.1"/>
    </source>
</evidence>
<reference evidence="4" key="2">
    <citation type="submission" date="2020-04" db="EMBL/GenBank/DDBJ databases">
        <authorList>
            <consortium name="NCBI Genome Project"/>
        </authorList>
    </citation>
    <scope>NUCLEOTIDE SEQUENCE</scope>
    <source>
        <strain evidence="4">CBS 781.70</strain>
    </source>
</reference>
<dbReference type="Gene3D" id="3.30.420.10">
    <property type="entry name" value="Ribonuclease H-like superfamily/Ribonuclease H"/>
    <property type="match status" value="1"/>
</dbReference>
<dbReference type="GeneID" id="54423059"/>
<reference evidence="4" key="3">
    <citation type="submission" date="2025-04" db="UniProtKB">
        <authorList>
            <consortium name="RefSeq"/>
        </authorList>
    </citation>
    <scope>IDENTIFICATION</scope>
    <source>
        <strain evidence="4">CBS 781.70</strain>
    </source>
</reference>
<sequence length="277" mass="32370">MDIIHADRDRRRFPPGEDPRGRSRLIATKDIHEMERILEELDVYGRTITWDALGYEAGLDVSGRTVRRAMGTMEYHCYLAKRRVDWAAFMKGRYPTAYHWRRVRFSDESHAGLGSQGKLYIIRREIEERDKKRVHSDLISYTTPTNTIGKMSQRVYIDSVLNPIIKPWIQNGDNFVLEEDQDSGHAPARTKENIVKLWKEKNGLEHYFNCAGSPDLAIIEDCFQPMKQHLKKFTHWEPDETQQLLKEGWDGIKQDWIMRLQAVIDAEGQIIPNMKTA</sequence>
<organism evidence="2">
    <name type="scientific">Eremomyces bilateralis CBS 781.70</name>
    <dbReference type="NCBI Taxonomy" id="1392243"/>
    <lineage>
        <taxon>Eukaryota</taxon>
        <taxon>Fungi</taxon>
        <taxon>Dikarya</taxon>
        <taxon>Ascomycota</taxon>
        <taxon>Pezizomycotina</taxon>
        <taxon>Dothideomycetes</taxon>
        <taxon>Dothideomycetes incertae sedis</taxon>
        <taxon>Eremomycetales</taxon>
        <taxon>Eremomycetaceae</taxon>
        <taxon>Eremomyces</taxon>
    </lineage>
</organism>
<dbReference type="EMBL" id="ML975154">
    <property type="protein sequence ID" value="KAF1813823.1"/>
    <property type="molecule type" value="Genomic_DNA"/>
</dbReference>
<feature type="region of interest" description="Disordered" evidence="1">
    <location>
        <begin position="1"/>
        <end position="22"/>
    </location>
</feature>
<dbReference type="Proteomes" id="UP000504638">
    <property type="component" value="Unplaced"/>
</dbReference>
<name>A0A6G1G700_9PEZI</name>
<dbReference type="AlphaFoldDB" id="A0A6G1G700"/>
<gene>
    <name evidence="2 4" type="ORF">P152DRAFT_506644</name>
</gene>
<protein>
    <recommendedName>
        <fullName evidence="5">Tc1-like transposase DDE domain-containing protein</fullName>
    </recommendedName>
</protein>
<dbReference type="OrthoDB" id="3943628at2759"/>
<proteinExistence type="predicted"/>
<keyword evidence="3" id="KW-1185">Reference proteome</keyword>
<evidence type="ECO:0000313" key="4">
    <source>
        <dbReference type="RefSeq" id="XP_033535454.1"/>
    </source>
</evidence>
<evidence type="ECO:0008006" key="5">
    <source>
        <dbReference type="Google" id="ProtNLM"/>
    </source>
</evidence>
<accession>A0A6G1G700</accession>
<evidence type="ECO:0000256" key="1">
    <source>
        <dbReference type="SAM" id="MobiDB-lite"/>
    </source>
</evidence>
<dbReference type="RefSeq" id="XP_033535454.1">
    <property type="nucleotide sequence ID" value="XM_033682489.1"/>
</dbReference>
<dbReference type="InterPro" id="IPR036397">
    <property type="entry name" value="RNaseH_sf"/>
</dbReference>
<dbReference type="GO" id="GO:0003676">
    <property type="term" value="F:nucleic acid binding"/>
    <property type="evidence" value="ECO:0007669"/>
    <property type="project" value="InterPro"/>
</dbReference>
<evidence type="ECO:0000313" key="3">
    <source>
        <dbReference type="Proteomes" id="UP000504638"/>
    </source>
</evidence>